<feature type="transmembrane region" description="Helical" evidence="5">
    <location>
        <begin position="394"/>
        <end position="412"/>
    </location>
</feature>
<evidence type="ECO:0000313" key="7">
    <source>
        <dbReference type="EMBL" id="KKQ27884.1"/>
    </source>
</evidence>
<feature type="transmembrane region" description="Helical" evidence="5">
    <location>
        <begin position="37"/>
        <end position="56"/>
    </location>
</feature>
<feature type="transmembrane region" description="Helical" evidence="5">
    <location>
        <begin position="228"/>
        <end position="245"/>
    </location>
</feature>
<feature type="transmembrane region" description="Helical" evidence="5">
    <location>
        <begin position="418"/>
        <end position="434"/>
    </location>
</feature>
<feature type="transmembrane region" description="Helical" evidence="5">
    <location>
        <begin position="170"/>
        <end position="189"/>
    </location>
</feature>
<gene>
    <name evidence="7" type="ORF">US42_C0004G0023</name>
</gene>
<evidence type="ECO:0000259" key="6">
    <source>
        <dbReference type="Pfam" id="PF04932"/>
    </source>
</evidence>
<feature type="transmembrane region" description="Helical" evidence="5">
    <location>
        <begin position="129"/>
        <end position="150"/>
    </location>
</feature>
<protein>
    <submittedName>
        <fullName evidence="7">Tetratricopeptide repeat domain protein</fullName>
    </submittedName>
</protein>
<evidence type="ECO:0000256" key="1">
    <source>
        <dbReference type="ARBA" id="ARBA00004141"/>
    </source>
</evidence>
<reference evidence="7 8" key="1">
    <citation type="journal article" date="2015" name="Nature">
        <title>rRNA introns, odd ribosomes, and small enigmatic genomes across a large radiation of phyla.</title>
        <authorList>
            <person name="Brown C.T."/>
            <person name="Hug L.A."/>
            <person name="Thomas B.C."/>
            <person name="Sharon I."/>
            <person name="Castelle C.J."/>
            <person name="Singh A."/>
            <person name="Wilkins M.J."/>
            <person name="Williams K.H."/>
            <person name="Banfield J.F."/>
        </authorList>
    </citation>
    <scope>NUCLEOTIDE SEQUENCE [LARGE SCALE GENOMIC DNA]</scope>
</reference>
<dbReference type="AlphaFoldDB" id="A0A0G0IUP4"/>
<dbReference type="Gene3D" id="1.25.40.10">
    <property type="entry name" value="Tetratricopeptide repeat domain"/>
    <property type="match status" value="1"/>
</dbReference>
<dbReference type="STRING" id="1619046.US42_C0004G0023"/>
<dbReference type="Pfam" id="PF13181">
    <property type="entry name" value="TPR_8"/>
    <property type="match status" value="1"/>
</dbReference>
<dbReference type="SUPFAM" id="SSF48452">
    <property type="entry name" value="TPR-like"/>
    <property type="match status" value="1"/>
</dbReference>
<organism evidence="7 8">
    <name type="scientific">Candidatus Magasanikbacteria bacterium GW2011_GWC2_37_14</name>
    <dbReference type="NCBI Taxonomy" id="1619046"/>
    <lineage>
        <taxon>Bacteria</taxon>
        <taxon>Candidatus Magasanikiibacteriota</taxon>
    </lineage>
</organism>
<evidence type="ECO:0000313" key="8">
    <source>
        <dbReference type="Proteomes" id="UP000034849"/>
    </source>
</evidence>
<dbReference type="GO" id="GO:0016020">
    <property type="term" value="C:membrane"/>
    <property type="evidence" value="ECO:0007669"/>
    <property type="project" value="UniProtKB-SubCell"/>
</dbReference>
<dbReference type="InterPro" id="IPR007016">
    <property type="entry name" value="O-antigen_ligase-rel_domated"/>
</dbReference>
<accession>A0A0G0IUP4</accession>
<evidence type="ECO:0000256" key="5">
    <source>
        <dbReference type="SAM" id="Phobius"/>
    </source>
</evidence>
<proteinExistence type="predicted"/>
<feature type="transmembrane region" description="Helical" evidence="5">
    <location>
        <begin position="12"/>
        <end position="31"/>
    </location>
</feature>
<keyword evidence="2 5" id="KW-0812">Transmembrane</keyword>
<dbReference type="EMBL" id="LBSX01000004">
    <property type="protein sequence ID" value="KKQ27884.1"/>
    <property type="molecule type" value="Genomic_DNA"/>
</dbReference>
<feature type="transmembrane region" description="Helical" evidence="5">
    <location>
        <begin position="359"/>
        <end position="382"/>
    </location>
</feature>
<comment type="caution">
    <text evidence="7">The sequence shown here is derived from an EMBL/GenBank/DDBJ whole genome shotgun (WGS) entry which is preliminary data.</text>
</comment>
<feature type="transmembrane region" description="Helical" evidence="5">
    <location>
        <begin position="446"/>
        <end position="466"/>
    </location>
</feature>
<dbReference type="PANTHER" id="PTHR37422:SF23">
    <property type="entry name" value="TEICHURONIC ACID BIOSYNTHESIS PROTEIN TUAE"/>
    <property type="match status" value="1"/>
</dbReference>
<feature type="transmembrane region" description="Helical" evidence="5">
    <location>
        <begin position="68"/>
        <end position="88"/>
    </location>
</feature>
<evidence type="ECO:0000256" key="3">
    <source>
        <dbReference type="ARBA" id="ARBA00022989"/>
    </source>
</evidence>
<comment type="subcellular location">
    <subcellularLocation>
        <location evidence="1">Membrane</location>
        <topology evidence="1">Multi-pass membrane protein</topology>
    </subcellularLocation>
</comment>
<dbReference type="InterPro" id="IPR051533">
    <property type="entry name" value="WaaL-like"/>
</dbReference>
<feature type="transmembrane region" description="Helical" evidence="5">
    <location>
        <begin position="257"/>
        <end position="274"/>
    </location>
</feature>
<dbReference type="InterPro" id="IPR019734">
    <property type="entry name" value="TPR_rpt"/>
</dbReference>
<dbReference type="PANTHER" id="PTHR37422">
    <property type="entry name" value="TEICHURONIC ACID BIOSYNTHESIS PROTEIN TUAE"/>
    <property type="match status" value="1"/>
</dbReference>
<keyword evidence="4 5" id="KW-0472">Membrane</keyword>
<dbReference type="Proteomes" id="UP000034849">
    <property type="component" value="Unassembled WGS sequence"/>
</dbReference>
<feature type="domain" description="O-antigen ligase-related" evidence="6">
    <location>
        <begin position="212"/>
        <end position="370"/>
    </location>
</feature>
<evidence type="ECO:0000256" key="2">
    <source>
        <dbReference type="ARBA" id="ARBA00022692"/>
    </source>
</evidence>
<feature type="transmembrane region" description="Helical" evidence="5">
    <location>
        <begin position="201"/>
        <end position="222"/>
    </location>
</feature>
<name>A0A0G0IUP4_9BACT</name>
<keyword evidence="3 5" id="KW-1133">Transmembrane helix</keyword>
<dbReference type="Pfam" id="PF04932">
    <property type="entry name" value="Wzy_C"/>
    <property type="match status" value="1"/>
</dbReference>
<sequence length="683" mass="77422">MNKIIEKIAKYLIIASFFVPLIVLPTSYIFPFIVPKILWFRSISLLIFASYLLLLFSNWQKFKIKFNFLNIAVGLFFLSFIVSTFVGVDWYKSFWDSHERMLGLFTLFHYLLYYLAVSRLINGWPEWKVILRWFLGAGLIVMVIGGMQQINPELLINRGAHRVSATLGNAIYFSGYGLFLFLLGLLLAIKEKKTTLRLGSGQAFWFWYACIGSLFGFLGIFWGGTRGTTLGLLVSLAVIFFGYVITTKEHKKLRQMLLFLSIFFIVVLGILFVYRKNETIKSIPTLGRLLNASITEGSGLTRYMAWGIAVEGFKEKPVFGWGPNNYYYAFNKYYNPAFLEHGWTETWFDNAHSVIFNTLAVQGFTGLGAYLLMFIAGAWMLIKAYRNKGIDQHILVLSMAFLAGHFVHNATVFENPTSYLYFFFFLAFINSQTADNKQQITDNKKTSEISVGLLVTIGLILLLIIYSTNINPGRANNNTLQTLMAFSTGKDVFGPYEIAQSTPTPHIDDIRSDFARTAIQALPQIYQSKQTDLANKLADLVINELQKNLVLHPMDIRTNLALSQVYGLRAQAENNGQWLLKSEQILNQALSYSPKRQQVLFVLSSVELGLGKVPESLKLIQQALDSDNKIAEGWWRLAVTYAQIGNKKMAIETINKAKSLNIEPTEEQQALLDQVMGVSSTQK</sequence>
<evidence type="ECO:0000256" key="4">
    <source>
        <dbReference type="ARBA" id="ARBA00023136"/>
    </source>
</evidence>
<feature type="transmembrane region" description="Helical" evidence="5">
    <location>
        <begin position="100"/>
        <end position="117"/>
    </location>
</feature>
<dbReference type="InterPro" id="IPR011990">
    <property type="entry name" value="TPR-like_helical_dom_sf"/>
</dbReference>